<dbReference type="SUPFAM" id="SSF53756">
    <property type="entry name" value="UDP-Glycosyltransferase/glycogen phosphorylase"/>
    <property type="match status" value="1"/>
</dbReference>
<dbReference type="KEGG" id="mre:K649_13370"/>
<dbReference type="Pfam" id="PF00534">
    <property type="entry name" value="Glycos_transf_1"/>
    <property type="match status" value="1"/>
</dbReference>
<evidence type="ECO:0000259" key="2">
    <source>
        <dbReference type="Pfam" id="PF11997"/>
    </source>
</evidence>
<dbReference type="InterPro" id="IPR022622">
    <property type="entry name" value="DUF3492"/>
</dbReference>
<feature type="domain" description="DUF3492" evidence="2">
    <location>
        <begin position="1"/>
        <end position="267"/>
    </location>
</feature>
<reference evidence="3 5" key="1">
    <citation type="journal article" date="2010" name="Stand. Genomic Sci.">
        <title>Complete genome sequence of Meiothermus ruber type strain (21).</title>
        <authorList>
            <person name="Tindall B.J."/>
            <person name="Sikorski J."/>
            <person name="Lucas S."/>
            <person name="Goltsman E."/>
            <person name="Copeland A."/>
            <person name="Glavina Del Rio T."/>
            <person name="Nolan M."/>
            <person name="Tice H."/>
            <person name="Cheng J.F."/>
            <person name="Han C."/>
            <person name="Pitluck S."/>
            <person name="Liolios K."/>
            <person name="Ivanova N."/>
            <person name="Mavromatis K."/>
            <person name="Ovchinnikova G."/>
            <person name="Pati A."/>
            <person name="Fahnrich R."/>
            <person name="Goodwin L."/>
            <person name="Chen A."/>
            <person name="Palaniappan K."/>
            <person name="Land M."/>
            <person name="Hauser L."/>
            <person name="Chang Y.J."/>
            <person name="Jeffries C.D."/>
            <person name="Rohde M."/>
            <person name="Goker M."/>
            <person name="Woyke T."/>
            <person name="Bristow J."/>
            <person name="Eisen J.A."/>
            <person name="Markowitz V."/>
            <person name="Hugenholtz P."/>
            <person name="Kyrpides N.C."/>
            <person name="Klenk H.P."/>
            <person name="Lapidus A."/>
        </authorList>
    </citation>
    <scope>NUCLEOTIDE SEQUENCE [LARGE SCALE GENOMIC DNA]</scope>
    <source>
        <strain evidence="5">ATCC 35948 / DSM 1279 / VKM B-1258 / 21</strain>
        <strain evidence="3">DSM 1279</strain>
    </source>
</reference>
<dbReference type="PANTHER" id="PTHR12526">
    <property type="entry name" value="GLYCOSYLTRANSFERASE"/>
    <property type="match status" value="1"/>
</dbReference>
<evidence type="ECO:0000313" key="3">
    <source>
        <dbReference type="EMBL" id="ADD28595.1"/>
    </source>
</evidence>
<dbReference type="Gene3D" id="3.40.50.2000">
    <property type="entry name" value="Glycogen Phosphorylase B"/>
    <property type="match status" value="3"/>
</dbReference>
<dbReference type="AlphaFoldDB" id="D3PT12"/>
<dbReference type="EMBL" id="CP005385">
    <property type="protein sequence ID" value="AGK05960.1"/>
    <property type="molecule type" value="Genomic_DNA"/>
</dbReference>
<dbReference type="NCBIfam" id="NF038011">
    <property type="entry name" value="PelF"/>
    <property type="match status" value="1"/>
</dbReference>
<feature type="domain" description="Glycosyl transferase family 1" evidence="1">
    <location>
        <begin position="285"/>
        <end position="447"/>
    </location>
</feature>
<evidence type="ECO:0000313" key="4">
    <source>
        <dbReference type="EMBL" id="AGK05960.1"/>
    </source>
</evidence>
<dbReference type="PANTHER" id="PTHR12526:SF636">
    <property type="entry name" value="BLL3647 PROTEIN"/>
    <property type="match status" value="1"/>
</dbReference>
<evidence type="ECO:0000313" key="6">
    <source>
        <dbReference type="Proteomes" id="UP000013026"/>
    </source>
</evidence>
<dbReference type="GO" id="GO:0016757">
    <property type="term" value="F:glycosyltransferase activity"/>
    <property type="evidence" value="ECO:0007669"/>
    <property type="project" value="TreeGrafter"/>
</dbReference>
<dbReference type="eggNOG" id="COG0438">
    <property type="taxonomic scope" value="Bacteria"/>
</dbReference>
<reference evidence="4 6" key="3">
    <citation type="submission" date="2013-04" db="EMBL/GenBank/DDBJ databases">
        <authorList>
            <person name="Chin J."/>
            <person name="Alexander D.H."/>
            <person name="Marks P."/>
            <person name="Korlach J."/>
            <person name="Clum A."/>
            <person name="Copeland A."/>
        </authorList>
    </citation>
    <scope>NUCLEOTIDE SEQUENCE [LARGE SCALE GENOMIC DNA]</scope>
    <source>
        <strain evidence="6">ATCC 35948 / DSM 1279 / VKM B-1258 / 21</strain>
        <strain evidence="4">DSM 1279</strain>
    </source>
</reference>
<sequence length="500" mass="55239">MRIALVTEGTYPFVEGGVSVWCDQLIRGLQELEFEVIALTSNGLEKAVYPAPANLKGVVNFPLWSSVRRGRSRNRASHWFNQVHHSFVNALVRPNWGTTYFLWALKAMAGYARQADLGEALLSEASIGRLIKAWKECQSQDTSSAGLPELTLQDALLATDLLEHLLRPLQFIPPRAAVYHAVSNGPAALVGMVGKWYHQAPFVLTEHGVYLRERYLSYLQAPYSSSVRILILNFFRLLSSAAYRMADLIVPVSEYNRRWEERNGAFPSSIRPIHNGIDPTQFPPPAVEPDLPTLVFVGRIDPLKDLHTLIEAFAYTKEQVPNARLRIFGPTPKGNEPYRASCEELIVRLGLQGAASFEGRVSPVAKGYQAGHVVVLSSISESFPYAVIEAMSCERATVSTDVGGVAEAVGDAGILVPARDPVAMGKACVELLLDDERRIALGKAARARVLKYFTLERFLNDYRKMYQDVVFAAQAGRVPVQEEAKDRADLMLVGSGEAVT</sequence>
<dbReference type="KEGG" id="mrb:Mrub_1838"/>
<dbReference type="InterPro" id="IPR047691">
    <property type="entry name" value="PelF-like"/>
</dbReference>
<dbReference type="STRING" id="504728.K649_13370"/>
<keyword evidence="5" id="KW-1185">Reference proteome</keyword>
<gene>
    <name evidence="3" type="ordered locus">Mrub_1838</name>
    <name evidence="4" type="ORF">K649_13370</name>
</gene>
<proteinExistence type="predicted"/>
<protein>
    <submittedName>
        <fullName evidence="3">Glycosyl transferase group 1</fullName>
    </submittedName>
    <submittedName>
        <fullName evidence="4">Group 1 glycosyl transferase</fullName>
    </submittedName>
</protein>
<dbReference type="RefSeq" id="WP_013014094.1">
    <property type="nucleotide sequence ID" value="NC_013946.1"/>
</dbReference>
<evidence type="ECO:0000313" key="5">
    <source>
        <dbReference type="Proteomes" id="UP000006655"/>
    </source>
</evidence>
<organism evidence="4 6">
    <name type="scientific">Meiothermus ruber (strain ATCC 35948 / DSM 1279 / VKM B-1258 / 21)</name>
    <name type="common">Thermus ruber</name>
    <dbReference type="NCBI Taxonomy" id="504728"/>
    <lineage>
        <taxon>Bacteria</taxon>
        <taxon>Thermotogati</taxon>
        <taxon>Deinococcota</taxon>
        <taxon>Deinococci</taxon>
        <taxon>Thermales</taxon>
        <taxon>Thermaceae</taxon>
        <taxon>Meiothermus</taxon>
    </lineage>
</organism>
<dbReference type="PATRIC" id="fig|504728.9.peg.2749"/>
<dbReference type="CAZy" id="GT4">
    <property type="family name" value="Glycosyltransferase Family 4"/>
</dbReference>
<name>D3PT12_MEIRD</name>
<accession>D3PT12</accession>
<dbReference type="EMBL" id="CP001743">
    <property type="protein sequence ID" value="ADD28595.1"/>
    <property type="molecule type" value="Genomic_DNA"/>
</dbReference>
<evidence type="ECO:0000259" key="1">
    <source>
        <dbReference type="Pfam" id="PF00534"/>
    </source>
</evidence>
<dbReference type="Proteomes" id="UP000013026">
    <property type="component" value="Chromosome"/>
</dbReference>
<reference evidence="4" key="2">
    <citation type="submission" date="2013-04" db="EMBL/GenBank/DDBJ databases">
        <title>Non-Hybrid, Finished Microbial Genome Assemblies from Long-Read SMRT Sequencing Data.</title>
        <authorList>
            <person name="Klammer A."/>
            <person name="Drake J."/>
            <person name="Heiner C."/>
            <person name="Clum A."/>
            <person name="Copeland A."/>
            <person name="Huddleston J."/>
            <person name="Eichler E."/>
            <person name="Turner S.W."/>
        </authorList>
    </citation>
    <scope>NUCLEOTIDE SEQUENCE</scope>
    <source>
        <strain evidence="4">DSM 1279</strain>
    </source>
</reference>
<dbReference type="Pfam" id="PF11997">
    <property type="entry name" value="DUF3492"/>
    <property type="match status" value="1"/>
</dbReference>
<dbReference type="OrthoDB" id="9772485at2"/>
<keyword evidence="4" id="KW-0808">Transferase</keyword>
<dbReference type="Proteomes" id="UP000006655">
    <property type="component" value="Chromosome"/>
</dbReference>
<dbReference type="InterPro" id="IPR001296">
    <property type="entry name" value="Glyco_trans_1"/>
</dbReference>